<sequence length="68" mass="7968">MNMMPRRYLLLIMQIGVASLTRHRSWNEKSANPQVRVALWEGKDRFDYRETLDTAVARPSCSFTQRPA</sequence>
<accession>A0A7X0DCE4</accession>
<dbReference type="EMBL" id="JACHEJ010000002">
    <property type="protein sequence ID" value="MBB6179525.1"/>
    <property type="molecule type" value="Genomic_DNA"/>
</dbReference>
<evidence type="ECO:0000313" key="2">
    <source>
        <dbReference type="Proteomes" id="UP000535501"/>
    </source>
</evidence>
<organism evidence="1 2">
    <name type="scientific">Pseudorhizobium flavum</name>
    <dbReference type="NCBI Taxonomy" id="1335061"/>
    <lineage>
        <taxon>Bacteria</taxon>
        <taxon>Pseudomonadati</taxon>
        <taxon>Pseudomonadota</taxon>
        <taxon>Alphaproteobacteria</taxon>
        <taxon>Hyphomicrobiales</taxon>
        <taxon>Rhizobiaceae</taxon>
        <taxon>Rhizobium/Agrobacterium group</taxon>
        <taxon>Pseudorhizobium</taxon>
    </lineage>
</organism>
<protein>
    <submittedName>
        <fullName evidence="1">Uncharacterized protein</fullName>
    </submittedName>
</protein>
<dbReference type="Proteomes" id="UP000535501">
    <property type="component" value="Unassembled WGS sequence"/>
</dbReference>
<name>A0A7X0DCE4_9HYPH</name>
<evidence type="ECO:0000313" key="1">
    <source>
        <dbReference type="EMBL" id="MBB6179525.1"/>
    </source>
</evidence>
<proteinExistence type="predicted"/>
<reference evidence="1 2" key="1">
    <citation type="submission" date="2020-08" db="EMBL/GenBank/DDBJ databases">
        <title>Genomic Encyclopedia of Type Strains, Phase IV (KMG-IV): sequencing the most valuable type-strain genomes for metagenomic binning, comparative biology and taxonomic classification.</title>
        <authorList>
            <person name="Goeker M."/>
        </authorList>
    </citation>
    <scope>NUCLEOTIDE SEQUENCE [LARGE SCALE GENOMIC DNA]</scope>
    <source>
        <strain evidence="1 2">DSM 102134</strain>
    </source>
</reference>
<comment type="caution">
    <text evidence="1">The sequence shown here is derived from an EMBL/GenBank/DDBJ whole genome shotgun (WGS) entry which is preliminary data.</text>
</comment>
<keyword evidence="2" id="KW-1185">Reference proteome</keyword>
<gene>
    <name evidence="1" type="ORF">HNQ75_001479</name>
</gene>
<dbReference type="AlphaFoldDB" id="A0A7X0DCE4"/>